<evidence type="ECO:0000256" key="2">
    <source>
        <dbReference type="ARBA" id="ARBA00022525"/>
    </source>
</evidence>
<dbReference type="OrthoDB" id="10266508at2759"/>
<proteinExistence type="predicted"/>
<evidence type="ECO:0000313" key="11">
    <source>
        <dbReference type="RefSeq" id="XP_031421775.1"/>
    </source>
</evidence>
<feature type="signal peptide" evidence="8">
    <location>
        <begin position="1"/>
        <end position="27"/>
    </location>
</feature>
<name>A0A6P8FDI9_CLUHA</name>
<keyword evidence="10" id="KW-1185">Reference proteome</keyword>
<dbReference type="KEGG" id="char:105904274"/>
<accession>A0A6P8FDI9</accession>
<evidence type="ECO:0000256" key="4">
    <source>
        <dbReference type="ARBA" id="ARBA00022729"/>
    </source>
</evidence>
<sequence length="837" mass="91676">MMDTMAPRWAPISFTLGVLLVLSLVDAKGTFYGAPYRYNLYKGGVNPHHYNPVKPMTRHKNHCAYIVQRNITCTMQDGMATYVKAEYTTKCIWGQKCPVLMYRTFFKPKYKVGYKTVTELEWRCCPGYTGENCFDGPTSLPDAMLPPFKGALPRPAVKGYPRGQPKGSEPRPVPGGHLEPGKPYPVPGGQPDGRPQIPTGHLPSGGPNYGPKVGVSGERLDRMEDDLRRMAQGLDTLNGMVTGLEDRLRVSLRDDTNKLLTTLLSGAPPRLPPDSSVGFGVIPDGNLDGLSGGSSDGGGFLGYGELVGRVTEVKDELRVKSDMLDEIQGMVMGHDGQLRRLMEGATGRPLPGGAVNHRLLEDMLDARLAGVRAEILDGFEKRLLEMEGHCEDRIGQVRKQCEKEHLNGQEQMQQSLDGRETGLRKEMGHLQAQIQGLTLTDSCCGQVNSLSQRVLLLEESVKGLTESQRQLQVALSDQTIHIEAILETRLDDMEDRINTTTTERGPGGPDGWPPGLPTSLDGFNTLLDEKLKVLEERLFVAVEELSNATAPALLEGHVVPALETEIESVRRRVEADLDGVQKQLTDLELLCTSSCSPSSGGGEDGGRQTGMVTADDCEEVDKKVSGRLDSHDNQLEHFNRTLQGMLTRITEAEESGMVEGEITLLKINVNSVNRTLKGLRESVGVIAREVGHANSTWQHREERLANQVHGITQLVGRQASMLGAGERRLIQLKGELQGLRRRLAGELQGCRSTALGVQKEVLAVDSRVAQVEGQCSGMSDLADELERIRGELESHSDHFLARVNGTLTSHTQQLAQLKDGLQECRDKNGHTGQHGDQ</sequence>
<evidence type="ECO:0000256" key="7">
    <source>
        <dbReference type="SAM" id="MobiDB-lite"/>
    </source>
</evidence>
<feature type="region of interest" description="Disordered" evidence="7">
    <location>
        <begin position="145"/>
        <end position="212"/>
    </location>
</feature>
<evidence type="ECO:0000256" key="8">
    <source>
        <dbReference type="SAM" id="SignalP"/>
    </source>
</evidence>
<dbReference type="PANTHER" id="PTHR15427:SF2">
    <property type="entry name" value="EMILIN-3"/>
    <property type="match status" value="1"/>
</dbReference>
<keyword evidence="3" id="KW-0272">Extracellular matrix</keyword>
<feature type="coiled-coil region" evidence="6">
    <location>
        <begin position="778"/>
        <end position="827"/>
    </location>
</feature>
<keyword evidence="6" id="KW-0175">Coiled coil</keyword>
<evidence type="ECO:0000256" key="6">
    <source>
        <dbReference type="SAM" id="Coils"/>
    </source>
</evidence>
<evidence type="ECO:0000256" key="3">
    <source>
        <dbReference type="ARBA" id="ARBA00022530"/>
    </source>
</evidence>
<dbReference type="CTD" id="101882042"/>
<keyword evidence="4 8" id="KW-0732">Signal</keyword>
<gene>
    <name evidence="11" type="primary">LOC105904274</name>
</gene>
<dbReference type="GO" id="GO:0005576">
    <property type="term" value="C:extracellular region"/>
    <property type="evidence" value="ECO:0007669"/>
    <property type="project" value="UniProtKB-SubCell"/>
</dbReference>
<organism evidence="10 11">
    <name type="scientific">Clupea harengus</name>
    <name type="common">Atlantic herring</name>
    <dbReference type="NCBI Taxonomy" id="7950"/>
    <lineage>
        <taxon>Eukaryota</taxon>
        <taxon>Metazoa</taxon>
        <taxon>Chordata</taxon>
        <taxon>Craniata</taxon>
        <taxon>Vertebrata</taxon>
        <taxon>Euteleostomi</taxon>
        <taxon>Actinopterygii</taxon>
        <taxon>Neopterygii</taxon>
        <taxon>Teleostei</taxon>
        <taxon>Clupei</taxon>
        <taxon>Clupeiformes</taxon>
        <taxon>Clupeoidei</taxon>
        <taxon>Clupeidae</taxon>
        <taxon>Clupea</taxon>
    </lineage>
</organism>
<evidence type="ECO:0000256" key="1">
    <source>
        <dbReference type="ARBA" id="ARBA00004498"/>
    </source>
</evidence>
<feature type="domain" description="EMI" evidence="9">
    <location>
        <begin position="59"/>
        <end position="135"/>
    </location>
</feature>
<dbReference type="AlphaFoldDB" id="A0A6P8FDI9"/>
<comment type="subcellular location">
    <subcellularLocation>
        <location evidence="1">Secreted</location>
        <location evidence="1">Extracellular space</location>
        <location evidence="1">Extracellular matrix</location>
    </subcellularLocation>
</comment>
<protein>
    <submittedName>
        <fullName evidence="11">EMILIN-3</fullName>
    </submittedName>
</protein>
<dbReference type="Pfam" id="PF07546">
    <property type="entry name" value="EMI"/>
    <property type="match status" value="1"/>
</dbReference>
<evidence type="ECO:0000259" key="9">
    <source>
        <dbReference type="PROSITE" id="PS51041"/>
    </source>
</evidence>
<keyword evidence="5" id="KW-1015">Disulfide bond</keyword>
<evidence type="ECO:0000256" key="5">
    <source>
        <dbReference type="ARBA" id="ARBA00023157"/>
    </source>
</evidence>
<keyword evidence="2" id="KW-0964">Secreted</keyword>
<dbReference type="InterPro" id="IPR011489">
    <property type="entry name" value="EMI_domain"/>
</dbReference>
<dbReference type="PANTHER" id="PTHR15427">
    <property type="entry name" value="EMILIN ELASTIN MICROFIBRIL INTERFACE-LOCATED PROTEIN ELASTIN MICROFIBRIL INTERFACER"/>
    <property type="match status" value="1"/>
</dbReference>
<feature type="chain" id="PRO_5028044000" evidence="8">
    <location>
        <begin position="28"/>
        <end position="837"/>
    </location>
</feature>
<dbReference type="InterPro" id="IPR050392">
    <property type="entry name" value="Collagen/C1q_domain"/>
</dbReference>
<evidence type="ECO:0000313" key="10">
    <source>
        <dbReference type="Proteomes" id="UP000515152"/>
    </source>
</evidence>
<reference evidence="11" key="1">
    <citation type="submission" date="2025-08" db="UniProtKB">
        <authorList>
            <consortium name="RefSeq"/>
        </authorList>
    </citation>
    <scope>IDENTIFICATION</scope>
</reference>
<dbReference type="RefSeq" id="XP_031421775.1">
    <property type="nucleotide sequence ID" value="XM_031565915.1"/>
</dbReference>
<dbReference type="PROSITE" id="PS51041">
    <property type="entry name" value="EMI"/>
    <property type="match status" value="1"/>
</dbReference>
<dbReference type="Proteomes" id="UP000515152">
    <property type="component" value="Chromosome 4"/>
</dbReference>
<dbReference type="GeneID" id="105904274"/>
<dbReference type="GO" id="GO:0031012">
    <property type="term" value="C:extracellular matrix"/>
    <property type="evidence" value="ECO:0007669"/>
    <property type="project" value="TreeGrafter"/>
</dbReference>